<reference evidence="2" key="1">
    <citation type="journal article" date="2021" name="G3 (Bethesda)">
        <title>Genome and transcriptome analysis of the beet armyworm Spodoptera exigua reveals targets for pest control. .</title>
        <authorList>
            <person name="Simon S."/>
            <person name="Breeschoten T."/>
            <person name="Jansen H.J."/>
            <person name="Dirks R.P."/>
            <person name="Schranz M.E."/>
            <person name="Ros V.I.D."/>
        </authorList>
    </citation>
    <scope>NUCLEOTIDE SEQUENCE</scope>
    <source>
        <strain evidence="2">TB_SE_WUR_2020</strain>
    </source>
</reference>
<feature type="domain" description="YqaJ viral recombinase" evidence="1">
    <location>
        <begin position="34"/>
        <end position="92"/>
    </location>
</feature>
<dbReference type="Proteomes" id="UP000814243">
    <property type="component" value="Unassembled WGS sequence"/>
</dbReference>
<gene>
    <name evidence="2" type="ORF">HF086_011407</name>
</gene>
<evidence type="ECO:0000313" key="3">
    <source>
        <dbReference type="Proteomes" id="UP000814243"/>
    </source>
</evidence>
<evidence type="ECO:0000313" key="2">
    <source>
        <dbReference type="EMBL" id="KAH9645945.1"/>
    </source>
</evidence>
<dbReference type="PANTHER" id="PTHR46609:SF8">
    <property type="entry name" value="YQAJ VIRAL RECOMBINASE DOMAIN-CONTAINING PROTEIN"/>
    <property type="match status" value="1"/>
</dbReference>
<dbReference type="Gene3D" id="3.90.320.10">
    <property type="match status" value="1"/>
</dbReference>
<protein>
    <recommendedName>
        <fullName evidence="1">YqaJ viral recombinase domain-containing protein</fullName>
    </recommendedName>
</protein>
<dbReference type="EMBL" id="JACEFF010000005">
    <property type="protein sequence ID" value="KAH9645945.1"/>
    <property type="molecule type" value="Genomic_DNA"/>
</dbReference>
<dbReference type="SUPFAM" id="SSF52980">
    <property type="entry name" value="Restriction endonuclease-like"/>
    <property type="match status" value="1"/>
</dbReference>
<dbReference type="Pfam" id="PF09588">
    <property type="entry name" value="YqaJ"/>
    <property type="match status" value="1"/>
</dbReference>
<comment type="caution">
    <text evidence="2">The sequence shown here is derived from an EMBL/GenBank/DDBJ whole genome shotgun (WGS) entry which is preliminary data.</text>
</comment>
<dbReference type="InterPro" id="IPR019080">
    <property type="entry name" value="YqaJ_viral_recombinase"/>
</dbReference>
<dbReference type="PANTHER" id="PTHR46609">
    <property type="entry name" value="EXONUCLEASE, PHAGE-TYPE/RECB, C-TERMINAL DOMAIN-CONTAINING PROTEIN"/>
    <property type="match status" value="1"/>
</dbReference>
<dbReference type="InterPro" id="IPR051703">
    <property type="entry name" value="NF-kappa-B_Signaling_Reg"/>
</dbReference>
<accession>A0A922N2T4</accession>
<dbReference type="InterPro" id="IPR011335">
    <property type="entry name" value="Restrct_endonuc-II-like"/>
</dbReference>
<name>A0A922N2T4_SPOEX</name>
<dbReference type="InterPro" id="IPR011604">
    <property type="entry name" value="PDDEXK-like_dom_sf"/>
</dbReference>
<sequence>MAGAAQMHTHGINVQQNIPLVKTLLYSYDLGHVPSIKHGKDNKQKALAQLSCQMDLRIEKCGLFISTEHFFLGATPDGIFEDGVVEIKCPISAFGMDPDMAI</sequence>
<dbReference type="GO" id="GO:0006281">
    <property type="term" value="P:DNA repair"/>
    <property type="evidence" value="ECO:0007669"/>
    <property type="project" value="UniProtKB-ARBA"/>
</dbReference>
<proteinExistence type="predicted"/>
<evidence type="ECO:0000259" key="1">
    <source>
        <dbReference type="Pfam" id="PF09588"/>
    </source>
</evidence>
<organism evidence="2 3">
    <name type="scientific">Spodoptera exigua</name>
    <name type="common">Beet armyworm</name>
    <name type="synonym">Noctua fulgens</name>
    <dbReference type="NCBI Taxonomy" id="7107"/>
    <lineage>
        <taxon>Eukaryota</taxon>
        <taxon>Metazoa</taxon>
        <taxon>Ecdysozoa</taxon>
        <taxon>Arthropoda</taxon>
        <taxon>Hexapoda</taxon>
        <taxon>Insecta</taxon>
        <taxon>Pterygota</taxon>
        <taxon>Neoptera</taxon>
        <taxon>Endopterygota</taxon>
        <taxon>Lepidoptera</taxon>
        <taxon>Glossata</taxon>
        <taxon>Ditrysia</taxon>
        <taxon>Noctuoidea</taxon>
        <taxon>Noctuidae</taxon>
        <taxon>Amphipyrinae</taxon>
        <taxon>Spodoptera</taxon>
    </lineage>
</organism>
<dbReference type="AlphaFoldDB" id="A0A922N2T4"/>